<dbReference type="RefSeq" id="WP_050601188.1">
    <property type="nucleotide sequence ID" value="NZ_JYNE01000027.1"/>
</dbReference>
<sequence>MVKPRSLSCTPLAALALAACDVSTGIESEGGTSVACALGGASDFASECRLVQRGEGTGAVYVMRHPDGGFRTLVPADTPAGLAESDGSQIATSKREGGDIVLMIGDDRYRWKEPADE</sequence>
<reference evidence="2" key="1">
    <citation type="submission" date="2015-02" db="EMBL/GenBank/DDBJ databases">
        <authorList>
            <person name="Chooi Y.-H."/>
        </authorList>
    </citation>
    <scope>NUCLEOTIDE SEQUENCE [LARGE SCALE GENOMIC DNA]</scope>
    <source>
        <strain evidence="2">LAMA 915</strain>
    </source>
</reference>
<dbReference type="Proteomes" id="UP000037446">
    <property type="component" value="Unassembled WGS sequence"/>
</dbReference>
<evidence type="ECO:0000313" key="2">
    <source>
        <dbReference type="EMBL" id="KNH01230.1"/>
    </source>
</evidence>
<evidence type="ECO:0000256" key="1">
    <source>
        <dbReference type="SAM" id="SignalP"/>
    </source>
</evidence>
<protein>
    <recommendedName>
        <fullName evidence="4">Lipoprotein</fullName>
    </recommendedName>
</protein>
<accession>A0A0L1KB01</accession>
<dbReference type="PATRIC" id="fig|1306953.7.peg.2325"/>
<comment type="caution">
    <text evidence="2">The sequence shown here is derived from an EMBL/GenBank/DDBJ whole genome shotgun (WGS) entry which is preliminary data.</text>
</comment>
<gene>
    <name evidence="2" type="ORF">J121_2248</name>
</gene>
<name>A0A0L1KB01_9SPHN</name>
<evidence type="ECO:0000313" key="3">
    <source>
        <dbReference type="Proteomes" id="UP000037446"/>
    </source>
</evidence>
<feature type="chain" id="PRO_5005554657" description="Lipoprotein" evidence="1">
    <location>
        <begin position="19"/>
        <end position="117"/>
    </location>
</feature>
<evidence type="ECO:0008006" key="4">
    <source>
        <dbReference type="Google" id="ProtNLM"/>
    </source>
</evidence>
<dbReference type="STRING" id="1306953.J121_2248"/>
<organism evidence="2 3">
    <name type="scientific">Qipengyuania citrea LAMA 915</name>
    <dbReference type="NCBI Taxonomy" id="1306953"/>
    <lineage>
        <taxon>Bacteria</taxon>
        <taxon>Pseudomonadati</taxon>
        <taxon>Pseudomonadota</taxon>
        <taxon>Alphaproteobacteria</taxon>
        <taxon>Sphingomonadales</taxon>
        <taxon>Erythrobacteraceae</taxon>
        <taxon>Qipengyuania</taxon>
    </lineage>
</organism>
<proteinExistence type="predicted"/>
<feature type="signal peptide" evidence="1">
    <location>
        <begin position="1"/>
        <end position="18"/>
    </location>
</feature>
<dbReference type="AlphaFoldDB" id="A0A0L1KB01"/>
<dbReference type="PROSITE" id="PS51257">
    <property type="entry name" value="PROKAR_LIPOPROTEIN"/>
    <property type="match status" value="1"/>
</dbReference>
<dbReference type="EMBL" id="JYNE01000027">
    <property type="protein sequence ID" value="KNH01230.1"/>
    <property type="molecule type" value="Genomic_DNA"/>
</dbReference>
<keyword evidence="1" id="KW-0732">Signal</keyword>